<feature type="compositionally biased region" description="Polar residues" evidence="1">
    <location>
        <begin position="92"/>
        <end position="101"/>
    </location>
</feature>
<proteinExistence type="predicted"/>
<feature type="region of interest" description="Disordered" evidence="1">
    <location>
        <begin position="64"/>
        <end position="106"/>
    </location>
</feature>
<evidence type="ECO:0000313" key="2">
    <source>
        <dbReference type="EMBL" id="CAG2248211.1"/>
    </source>
</evidence>
<organism evidence="2 3">
    <name type="scientific">Mytilus edulis</name>
    <name type="common">Blue mussel</name>
    <dbReference type="NCBI Taxonomy" id="6550"/>
    <lineage>
        <taxon>Eukaryota</taxon>
        <taxon>Metazoa</taxon>
        <taxon>Spiralia</taxon>
        <taxon>Lophotrochozoa</taxon>
        <taxon>Mollusca</taxon>
        <taxon>Bivalvia</taxon>
        <taxon>Autobranchia</taxon>
        <taxon>Pteriomorphia</taxon>
        <taxon>Mytilida</taxon>
        <taxon>Mytiloidea</taxon>
        <taxon>Mytilidae</taxon>
        <taxon>Mytilinae</taxon>
        <taxon>Mytilus</taxon>
    </lineage>
</organism>
<dbReference type="EMBL" id="CAJPWZ010002926">
    <property type="protein sequence ID" value="CAG2248211.1"/>
    <property type="molecule type" value="Genomic_DNA"/>
</dbReference>
<accession>A0A8S3UR91</accession>
<dbReference type="OrthoDB" id="2403182at2759"/>
<dbReference type="Proteomes" id="UP000683360">
    <property type="component" value="Unassembled WGS sequence"/>
</dbReference>
<dbReference type="AlphaFoldDB" id="A0A8S3UR91"/>
<evidence type="ECO:0000313" key="3">
    <source>
        <dbReference type="Proteomes" id="UP000683360"/>
    </source>
</evidence>
<sequence length="214" mass="23738">MFSSLHPGELQVGGAAKKITNLETPDMLSSAKKEVTDDNMTFVSEGGDISHHIEIDATPAIAAKTLRKSRKKRKKNVIKKIRSQRGRKQKASKTTSDTPETNGKGLSRIGSIMSAIKESPITRTAKKLLEDITETSTPNKEGDITVEVEDHGTQMSPAMANKRSRRKHTLYKESLQISEPLDCGSFVGQSPDDVHTTVQRKFAWQKEVKMFLTM</sequence>
<reference evidence="2" key="1">
    <citation type="submission" date="2021-03" db="EMBL/GenBank/DDBJ databases">
        <authorList>
            <person name="Bekaert M."/>
        </authorList>
    </citation>
    <scope>NUCLEOTIDE SEQUENCE</scope>
</reference>
<protein>
    <submittedName>
        <fullName evidence="2">Uncharacterized protein</fullName>
    </submittedName>
</protein>
<keyword evidence="3" id="KW-1185">Reference proteome</keyword>
<gene>
    <name evidence="2" type="ORF">MEDL_60080</name>
</gene>
<feature type="compositionally biased region" description="Basic residues" evidence="1">
    <location>
        <begin position="65"/>
        <end position="91"/>
    </location>
</feature>
<evidence type="ECO:0000256" key="1">
    <source>
        <dbReference type="SAM" id="MobiDB-lite"/>
    </source>
</evidence>
<name>A0A8S3UR91_MYTED</name>
<comment type="caution">
    <text evidence="2">The sequence shown here is derived from an EMBL/GenBank/DDBJ whole genome shotgun (WGS) entry which is preliminary data.</text>
</comment>